<comment type="caution">
    <text evidence="1">The sequence shown here is derived from an EMBL/GenBank/DDBJ whole genome shotgun (WGS) entry which is preliminary data.</text>
</comment>
<gene>
    <name evidence="1" type="ORF">HNP36_001677</name>
</gene>
<sequence length="38" mass="4542">MLVYKFTIINAKKKKQLASVKKNFLLIYIQKNKVFIII</sequence>
<protein>
    <submittedName>
        <fullName evidence="1">Uncharacterized protein</fullName>
    </submittedName>
</protein>
<dbReference type="AlphaFoldDB" id="A0A841N1A3"/>
<dbReference type="Proteomes" id="UP000589738">
    <property type="component" value="Unassembled WGS sequence"/>
</dbReference>
<dbReference type="EMBL" id="JACHLC010000001">
    <property type="protein sequence ID" value="MBB6370624.1"/>
    <property type="molecule type" value="Genomic_DNA"/>
</dbReference>
<organism evidence="1 2">
    <name type="scientific">Chryseobacterium shigense</name>
    <dbReference type="NCBI Taxonomy" id="297244"/>
    <lineage>
        <taxon>Bacteria</taxon>
        <taxon>Pseudomonadati</taxon>
        <taxon>Bacteroidota</taxon>
        <taxon>Flavobacteriia</taxon>
        <taxon>Flavobacteriales</taxon>
        <taxon>Weeksellaceae</taxon>
        <taxon>Chryseobacterium group</taxon>
        <taxon>Chryseobacterium</taxon>
    </lineage>
</organism>
<reference evidence="1 2" key="1">
    <citation type="submission" date="2020-08" db="EMBL/GenBank/DDBJ databases">
        <title>Functional genomics of gut bacteria from endangered species of beetles.</title>
        <authorList>
            <person name="Carlos-Shanley C."/>
        </authorList>
    </citation>
    <scope>NUCLEOTIDE SEQUENCE [LARGE SCALE GENOMIC DNA]</scope>
    <source>
        <strain evidence="1 2">S00136</strain>
    </source>
</reference>
<name>A0A841N1A3_9FLAO</name>
<proteinExistence type="predicted"/>
<accession>A0A841N1A3</accession>
<evidence type="ECO:0000313" key="1">
    <source>
        <dbReference type="EMBL" id="MBB6370624.1"/>
    </source>
</evidence>
<keyword evidence="2" id="KW-1185">Reference proteome</keyword>
<evidence type="ECO:0000313" key="2">
    <source>
        <dbReference type="Proteomes" id="UP000589738"/>
    </source>
</evidence>